<dbReference type="InterPro" id="IPR000182">
    <property type="entry name" value="GNAT_dom"/>
</dbReference>
<accession>A0A1W6YPY6</accession>
<dbReference type="PANTHER" id="PTHR43877:SF1">
    <property type="entry name" value="ACETYLTRANSFERASE"/>
    <property type="match status" value="1"/>
</dbReference>
<dbReference type="Pfam" id="PF00583">
    <property type="entry name" value="Acetyltransf_1"/>
    <property type="match status" value="1"/>
</dbReference>
<reference evidence="4 5" key="1">
    <citation type="submission" date="2017-05" db="EMBL/GenBank/DDBJ databases">
        <title>Complete and WGS of Bordetella genogroups.</title>
        <authorList>
            <person name="Spilker T."/>
            <person name="LiPuma J."/>
        </authorList>
    </citation>
    <scope>NUCLEOTIDE SEQUENCE [LARGE SCALE GENOMIC DNA]</scope>
    <source>
        <strain evidence="4 5">AU19157</strain>
    </source>
</reference>
<proteinExistence type="predicted"/>
<protein>
    <submittedName>
        <fullName evidence="4">GNAT family N-acetyltransferase</fullName>
    </submittedName>
</protein>
<dbReference type="OrthoDB" id="9799092at2"/>
<gene>
    <name evidence="4" type="ORF">CAL12_21080</name>
</gene>
<dbReference type="CDD" id="cd04301">
    <property type="entry name" value="NAT_SF"/>
    <property type="match status" value="1"/>
</dbReference>
<dbReference type="RefSeq" id="WP_086066405.1">
    <property type="nucleotide sequence ID" value="NZ_CP021108.1"/>
</dbReference>
<dbReference type="InterPro" id="IPR050832">
    <property type="entry name" value="Bact_Acetyltransf"/>
</dbReference>
<dbReference type="Gene3D" id="3.40.630.30">
    <property type="match status" value="1"/>
</dbReference>
<evidence type="ECO:0000313" key="5">
    <source>
        <dbReference type="Proteomes" id="UP000194151"/>
    </source>
</evidence>
<evidence type="ECO:0000256" key="1">
    <source>
        <dbReference type="ARBA" id="ARBA00022679"/>
    </source>
</evidence>
<dbReference type="GO" id="GO:0016747">
    <property type="term" value="F:acyltransferase activity, transferring groups other than amino-acyl groups"/>
    <property type="evidence" value="ECO:0007669"/>
    <property type="project" value="InterPro"/>
</dbReference>
<dbReference type="EMBL" id="CP021108">
    <property type="protein sequence ID" value="ARP83064.1"/>
    <property type="molecule type" value="Genomic_DNA"/>
</dbReference>
<evidence type="ECO:0000256" key="2">
    <source>
        <dbReference type="ARBA" id="ARBA00023315"/>
    </source>
</evidence>
<organism evidence="4 5">
    <name type="scientific">Bordetella genomosp. 8</name>
    <dbReference type="NCBI Taxonomy" id="1416806"/>
    <lineage>
        <taxon>Bacteria</taxon>
        <taxon>Pseudomonadati</taxon>
        <taxon>Pseudomonadota</taxon>
        <taxon>Betaproteobacteria</taxon>
        <taxon>Burkholderiales</taxon>
        <taxon>Alcaligenaceae</taxon>
        <taxon>Bordetella</taxon>
    </lineage>
</organism>
<dbReference type="InterPro" id="IPR016181">
    <property type="entry name" value="Acyl_CoA_acyltransferase"/>
</dbReference>
<keyword evidence="2" id="KW-0012">Acyltransferase</keyword>
<keyword evidence="5" id="KW-1185">Reference proteome</keyword>
<dbReference type="Proteomes" id="UP000194151">
    <property type="component" value="Chromosome"/>
</dbReference>
<evidence type="ECO:0000313" key="4">
    <source>
        <dbReference type="EMBL" id="ARP83064.1"/>
    </source>
</evidence>
<dbReference type="KEGG" id="bgv:CAL12_21080"/>
<evidence type="ECO:0000259" key="3">
    <source>
        <dbReference type="PROSITE" id="PS51186"/>
    </source>
</evidence>
<dbReference type="PROSITE" id="PS51186">
    <property type="entry name" value="GNAT"/>
    <property type="match status" value="1"/>
</dbReference>
<dbReference type="PANTHER" id="PTHR43877">
    <property type="entry name" value="AMINOALKYLPHOSPHONATE N-ACETYLTRANSFERASE-RELATED-RELATED"/>
    <property type="match status" value="1"/>
</dbReference>
<name>A0A1W6YPY6_9BORD</name>
<dbReference type="AlphaFoldDB" id="A0A1W6YPY6"/>
<dbReference type="SUPFAM" id="SSF55729">
    <property type="entry name" value="Acyl-CoA N-acyltransferases (Nat)"/>
    <property type="match status" value="1"/>
</dbReference>
<keyword evidence="1 4" id="KW-0808">Transferase</keyword>
<dbReference type="STRING" id="1416806.CAL12_21080"/>
<sequence>MSLVIEPLRVAHFAGVRSALDTVAREKRFLAFTQAPPENEAFIFYQSIVDGMGYMSVAVLDGQVVGWCDVLPTHGQARAHVGTLGIGLIPSARHLGIGARLMRATIDAAWSLGFTRIELTVREDNKNAKALYERLGFEEEGFMRRAFLIDGIHSDCYTMALLRD</sequence>
<feature type="domain" description="N-acetyltransferase" evidence="3">
    <location>
        <begin position="3"/>
        <end position="164"/>
    </location>
</feature>